<proteinExistence type="predicted"/>
<comment type="caution">
    <text evidence="3">The sequence shown here is derived from an EMBL/GenBank/DDBJ whole genome shotgun (WGS) entry which is preliminary data.</text>
</comment>
<organism evidence="3 4">
    <name type="scientific">Micrococcus cohnii</name>
    <dbReference type="NCBI Taxonomy" id="993416"/>
    <lineage>
        <taxon>Bacteria</taxon>
        <taxon>Bacillati</taxon>
        <taxon>Actinomycetota</taxon>
        <taxon>Actinomycetes</taxon>
        <taxon>Micrococcales</taxon>
        <taxon>Micrococcaceae</taxon>
        <taxon>Micrococcus</taxon>
    </lineage>
</organism>
<dbReference type="Proteomes" id="UP000540191">
    <property type="component" value="Unassembled WGS sequence"/>
</dbReference>
<protein>
    <submittedName>
        <fullName evidence="3">Para-aminobenzoate synthetase</fullName>
        <ecNumber evidence="3">2.6.1.85</ecNumber>
    </submittedName>
</protein>
<dbReference type="InterPro" id="IPR005801">
    <property type="entry name" value="ADC_synthase"/>
</dbReference>
<accession>A0A7W7M207</accession>
<dbReference type="Gene3D" id="3.60.120.10">
    <property type="entry name" value="Anthranilate synthase"/>
    <property type="match status" value="1"/>
</dbReference>
<feature type="compositionally biased region" description="Basic and acidic residues" evidence="1">
    <location>
        <begin position="224"/>
        <end position="234"/>
    </location>
</feature>
<dbReference type="EMBL" id="JACHNA010000001">
    <property type="protein sequence ID" value="MBB4734686.1"/>
    <property type="molecule type" value="Genomic_DNA"/>
</dbReference>
<name>A0A7W7M207_9MICC</name>
<evidence type="ECO:0000256" key="1">
    <source>
        <dbReference type="SAM" id="MobiDB-lite"/>
    </source>
</evidence>
<feature type="compositionally biased region" description="Low complexity" evidence="1">
    <location>
        <begin position="235"/>
        <end position="250"/>
    </location>
</feature>
<feature type="region of interest" description="Disordered" evidence="1">
    <location>
        <begin position="224"/>
        <end position="254"/>
    </location>
</feature>
<dbReference type="Pfam" id="PF00425">
    <property type="entry name" value="Chorismate_bind"/>
    <property type="match status" value="1"/>
</dbReference>
<dbReference type="GO" id="GO:0046820">
    <property type="term" value="F:4-amino-4-deoxychorismate synthase activity"/>
    <property type="evidence" value="ECO:0007669"/>
    <property type="project" value="UniProtKB-EC"/>
</dbReference>
<dbReference type="SUPFAM" id="SSF56322">
    <property type="entry name" value="ADC synthase"/>
    <property type="match status" value="1"/>
</dbReference>
<dbReference type="GO" id="GO:0008153">
    <property type="term" value="P:4-aminobenzoate biosynthetic process"/>
    <property type="evidence" value="ECO:0007669"/>
    <property type="project" value="TreeGrafter"/>
</dbReference>
<evidence type="ECO:0000259" key="2">
    <source>
        <dbReference type="Pfam" id="PF00425"/>
    </source>
</evidence>
<dbReference type="PANTHER" id="PTHR11236">
    <property type="entry name" value="AMINOBENZOATE/ANTHRANILATE SYNTHASE"/>
    <property type="match status" value="1"/>
</dbReference>
<dbReference type="PANTHER" id="PTHR11236:SF18">
    <property type="entry name" value="AMINODEOXYCHORISMATE SYNTHASE"/>
    <property type="match status" value="1"/>
</dbReference>
<dbReference type="RefSeq" id="WP_184240823.1">
    <property type="nucleotide sequence ID" value="NZ_JACHNA010000001.1"/>
</dbReference>
<dbReference type="PRINTS" id="PR00095">
    <property type="entry name" value="ANTSNTHASEI"/>
</dbReference>
<dbReference type="EC" id="2.6.1.85" evidence="3"/>
<sequence>MSVAVPDPTAAPAPLHVATRTIDSPRLAALGHTSASAGPAVYAHALERMPDQPGARFWLDSARVTPAGEHDEGARHSVLGDAADVLNDEDAGGADDDGPLGPRILRAGHTDPEAAWARLSALVGGREVRGGEGLPLRGGVVGFCSYELGLADLGVRAPTPGPEDPVVPGMLWVRPSRYVVLDHRAGTLTSVTVGLDEARVHEACAAWHERVLAALEVADTAAATDDRLADDRRSPASPDSPAAPGSPASSVHGRWRHNRGEYAELIDRCHRALWEGESYELCLTTRFDVADDVEIDPLALFMALREGSPAPYAALLEIDGGAPEQERLAVVSASPERFLSGRSGVYSTKPIKGTAARHADPERDATAARSLAADAKTRAENLMIVDLLRNDLSRVCEPGSVRVPAMMAVESFASVHQLVSTVTGVAADGVSAVDVARALFPGGSMTGAPKARTVELLASWEAAPRGVYSGALGMFGADGDCELSIVIRTAVLAPTASGLRWSVGAGGAIVADSDAESEHDEVLLKAAALQRAMARARGRGQQLPGATRRR</sequence>
<keyword evidence="4" id="KW-1185">Reference proteome</keyword>
<evidence type="ECO:0000313" key="3">
    <source>
        <dbReference type="EMBL" id="MBB4734686.1"/>
    </source>
</evidence>
<reference evidence="3 4" key="1">
    <citation type="submission" date="2020-08" db="EMBL/GenBank/DDBJ databases">
        <title>Sequencing the genomes of 1000 actinobacteria strains.</title>
        <authorList>
            <person name="Klenk H.-P."/>
        </authorList>
    </citation>
    <scope>NUCLEOTIDE SEQUENCE [LARGE SCALE GENOMIC DNA]</scope>
    <source>
        <strain evidence="3 4">DSM 23974</strain>
    </source>
</reference>
<dbReference type="AlphaFoldDB" id="A0A7W7M207"/>
<gene>
    <name evidence="3" type="ORF">HDA30_000194</name>
</gene>
<dbReference type="GO" id="GO:0000162">
    <property type="term" value="P:L-tryptophan biosynthetic process"/>
    <property type="evidence" value="ECO:0007669"/>
    <property type="project" value="TreeGrafter"/>
</dbReference>
<dbReference type="InterPro" id="IPR015890">
    <property type="entry name" value="Chorismate_C"/>
</dbReference>
<keyword evidence="3" id="KW-0808">Transferase</keyword>
<keyword evidence="3" id="KW-0032">Aminotransferase</keyword>
<dbReference type="InterPro" id="IPR019999">
    <property type="entry name" value="Anth_synth_I-like"/>
</dbReference>
<evidence type="ECO:0000313" key="4">
    <source>
        <dbReference type="Proteomes" id="UP000540191"/>
    </source>
</evidence>
<dbReference type="GO" id="GO:0005737">
    <property type="term" value="C:cytoplasm"/>
    <property type="evidence" value="ECO:0007669"/>
    <property type="project" value="TreeGrafter"/>
</dbReference>
<feature type="domain" description="Chorismate-utilising enzyme C-terminal" evidence="2">
    <location>
        <begin position="260"/>
        <end position="525"/>
    </location>
</feature>